<feature type="repeat" description="WD" evidence="3">
    <location>
        <begin position="583"/>
        <end position="614"/>
    </location>
</feature>
<dbReference type="Pfam" id="PF00400">
    <property type="entry name" value="WD40"/>
    <property type="match status" value="1"/>
</dbReference>
<dbReference type="SMART" id="SM00320">
    <property type="entry name" value="WD40"/>
    <property type="match status" value="2"/>
</dbReference>
<name>A0A5C6DWQ8_9BACT</name>
<keyword evidence="1 3" id="KW-0853">WD repeat</keyword>
<dbReference type="PROSITE" id="PS50082">
    <property type="entry name" value="WD_REPEATS_2"/>
    <property type="match status" value="1"/>
</dbReference>
<sequence length="1587" mass="174324">MNRSRVILSFISTVWIGLGLGGSEFFFANPLFAQSSPILQLRPDGPLAPIHAFEFSADGKTLYAAGDEKLVQVWARTGNQPFVRSHAKSRRQRIGPGPLGTIHTMSLSHPDRYLVTGGVGTFEQHAGFSENGIMIPPFGWSRQTLDEIGSVTLHDLEKDESVLIKTHPGYVLATQLVSIDDAGTYLVTIGNDQDATDCKVLAKTPLKRSLRVFDVPSGKLRFKWDIPATAIAPQLLAWSMENARSIEGLRIAVSFASGNSGDGIDLFTPGNETPIRIAEPLGLAFDRLGDPDRLCVASNRSLAIYRTSDASLQRRIHLSQLLQPSEYIFSLRTIAGQPGSVAITTRNLAIADSPHRLRLVSLETGNALLQSPIDLGRRQNPQLAVDQRGTILAATADVTEGIQLFDLSRLKKGDPQPLQVLKPEFEPIIDATLVIDKNEKLLQFKLVERPTPQTRGPGFPPGTTSPPGEKPGLRSEESELKTYQLADNALQEVNATNWEDFDVPLAFFRKENTNQYVAKVTVGGNPFGEIHIASSMPPVAKILRSKVLDGKPLAAVGYLQNANEAQSTLSLFDPETGNELRRLSGHHQTITSLRFSEDHQHLTSVSADGMVCVWYLGDLVDLIGKRSAIRSVKWCCDGESIVVSEMDENAASSKLKPSQLKPGDVLLGMVGQDGSLQPYSDPEEFFQAISFLKPGDDVKLRVERNQQQIDVAEELGQATDERKPLFSFISSRRDRVGDLAWLAWTPSGPFQSSGPEIEAKAGWHFNPETPEDSVRFAPFAQYRDQFSGDSLVDELLANNRIPDVWPPFVDISMVARVIDAAGNTVDAEGDLYEVLQQPDQILVSVPGAPANSIRKVTVSLDEHPAVSLSRSEQDAQIWTGKIQGELQPNFYSSLYVTAHSDRLPDGLKRQSWVVSLAASEPVDVDVDAPGIDELRPPEREFTPRKLRLTALNPLAPSDADPETDQQWFELEASVDADEIEPLSKFSGLRNRDAVDLEDVTVNGNRVTARVRLPLGESIVALQMNSGDQVIESPVVQVKVKDPPTIESLTSGINDQNQGSISLLVKSNQGLDKSNIRLRVNGIITTNWDFESAANAEGENEWLVVVDSLPLSVGVNRIDLELRDDENEVCQRKSLSLVAMPLPEQPKIILSLANGATFDSPTISIAANIECADLDQVRCRINDNEIPVELPSSPESKTHLTIIEIPLTLGVNRISVTAEAKSGLTDRVTRMVSRIERPVELVAERFVGSEASAVELQLSERNSFSASAASTTATGTIEGYVRLPSSSDIDKETPKTVRAWVNGFLQSVVKLDVSEDADVLRFQIPVLLSLEENHVFLDLPGLVEDESSLAHVTLDCNNPSKDQTLHLLMVSTRVPWTKRKEFEKQVLNLLRVEDEKMPAFNRVISGAPVYPALTGDICRSDNVRQLIQQCRFELAGTQASNNTVLLFFHGEELRSADGQLCLMTRDARPDRAFTDSNLITSRYLGEQLEGIRCANLIFLDVTEHIESASVATAGDPSQPSLGILRMVRDAKVGNLDSPMLLDQVRRVIPEVGELGQLTRALQSEQLRRTGVVINDSIPMAIERMRINE</sequence>
<gene>
    <name evidence="5" type="ORF">Q31b_36750</name>
</gene>
<dbReference type="Gene3D" id="2.30.42.10">
    <property type="match status" value="1"/>
</dbReference>
<evidence type="ECO:0000313" key="5">
    <source>
        <dbReference type="EMBL" id="TWU40327.1"/>
    </source>
</evidence>
<dbReference type="OrthoDB" id="230341at2"/>
<keyword evidence="6" id="KW-1185">Reference proteome</keyword>
<dbReference type="EMBL" id="SJPY01000005">
    <property type="protein sequence ID" value="TWU40327.1"/>
    <property type="molecule type" value="Genomic_DNA"/>
</dbReference>
<dbReference type="InterPro" id="IPR001680">
    <property type="entry name" value="WD40_rpt"/>
</dbReference>
<evidence type="ECO:0000313" key="6">
    <source>
        <dbReference type="Proteomes" id="UP000315471"/>
    </source>
</evidence>
<dbReference type="SUPFAM" id="SSF50998">
    <property type="entry name" value="Quinoprotein alcohol dehydrogenase-like"/>
    <property type="match status" value="1"/>
</dbReference>
<dbReference type="InterPro" id="IPR036034">
    <property type="entry name" value="PDZ_sf"/>
</dbReference>
<dbReference type="Proteomes" id="UP000315471">
    <property type="component" value="Unassembled WGS sequence"/>
</dbReference>
<feature type="region of interest" description="Disordered" evidence="4">
    <location>
        <begin position="448"/>
        <end position="476"/>
    </location>
</feature>
<organism evidence="5 6">
    <name type="scientific">Novipirellula aureliae</name>
    <dbReference type="NCBI Taxonomy" id="2527966"/>
    <lineage>
        <taxon>Bacteria</taxon>
        <taxon>Pseudomonadati</taxon>
        <taxon>Planctomycetota</taxon>
        <taxon>Planctomycetia</taxon>
        <taxon>Pirellulales</taxon>
        <taxon>Pirellulaceae</taxon>
        <taxon>Novipirellula</taxon>
    </lineage>
</organism>
<reference evidence="5 6" key="1">
    <citation type="submission" date="2019-02" db="EMBL/GenBank/DDBJ databases">
        <title>Deep-cultivation of Planctomycetes and their phenomic and genomic characterization uncovers novel biology.</title>
        <authorList>
            <person name="Wiegand S."/>
            <person name="Jogler M."/>
            <person name="Boedeker C."/>
            <person name="Pinto D."/>
            <person name="Vollmers J."/>
            <person name="Rivas-Marin E."/>
            <person name="Kohn T."/>
            <person name="Peeters S.H."/>
            <person name="Heuer A."/>
            <person name="Rast P."/>
            <person name="Oberbeckmann S."/>
            <person name="Bunk B."/>
            <person name="Jeske O."/>
            <person name="Meyerdierks A."/>
            <person name="Storesund J.E."/>
            <person name="Kallscheuer N."/>
            <person name="Luecker S."/>
            <person name="Lage O.M."/>
            <person name="Pohl T."/>
            <person name="Merkel B.J."/>
            <person name="Hornburger P."/>
            <person name="Mueller R.-W."/>
            <person name="Bruemmer F."/>
            <person name="Labrenz M."/>
            <person name="Spormann A.M."/>
            <person name="Op Den Camp H."/>
            <person name="Overmann J."/>
            <person name="Amann R."/>
            <person name="Jetten M.S.M."/>
            <person name="Mascher T."/>
            <person name="Medema M.H."/>
            <person name="Devos D.P."/>
            <person name="Kaster A.-K."/>
            <person name="Ovreas L."/>
            <person name="Rohde M."/>
            <person name="Galperin M.Y."/>
            <person name="Jogler C."/>
        </authorList>
    </citation>
    <scope>NUCLEOTIDE SEQUENCE [LARGE SCALE GENOMIC DNA]</scope>
    <source>
        <strain evidence="5 6">Q31b</strain>
    </source>
</reference>
<protein>
    <submittedName>
        <fullName evidence="5">WD domain, G-beta repeat</fullName>
    </submittedName>
</protein>
<evidence type="ECO:0000256" key="1">
    <source>
        <dbReference type="ARBA" id="ARBA00022574"/>
    </source>
</evidence>
<dbReference type="InterPro" id="IPR015943">
    <property type="entry name" value="WD40/YVTN_repeat-like_dom_sf"/>
</dbReference>
<dbReference type="RefSeq" id="WP_146600909.1">
    <property type="nucleotide sequence ID" value="NZ_SJPY01000005.1"/>
</dbReference>
<evidence type="ECO:0000256" key="4">
    <source>
        <dbReference type="SAM" id="MobiDB-lite"/>
    </source>
</evidence>
<dbReference type="InterPro" id="IPR011047">
    <property type="entry name" value="Quinoprotein_ADH-like_sf"/>
</dbReference>
<dbReference type="Gene3D" id="2.60.40.10">
    <property type="entry name" value="Immunoglobulins"/>
    <property type="match status" value="1"/>
</dbReference>
<dbReference type="PROSITE" id="PS50294">
    <property type="entry name" value="WD_REPEATS_REGION"/>
    <property type="match status" value="1"/>
</dbReference>
<evidence type="ECO:0000256" key="3">
    <source>
        <dbReference type="PROSITE-ProRule" id="PRU00221"/>
    </source>
</evidence>
<proteinExistence type="predicted"/>
<evidence type="ECO:0000256" key="2">
    <source>
        <dbReference type="ARBA" id="ARBA00022737"/>
    </source>
</evidence>
<keyword evidence="2" id="KW-0677">Repeat</keyword>
<comment type="caution">
    <text evidence="5">The sequence shown here is derived from an EMBL/GenBank/DDBJ whole genome shotgun (WGS) entry which is preliminary data.</text>
</comment>
<dbReference type="PANTHER" id="PTHR19848">
    <property type="entry name" value="WD40 REPEAT PROTEIN"/>
    <property type="match status" value="1"/>
</dbReference>
<dbReference type="PANTHER" id="PTHR19848:SF8">
    <property type="entry name" value="F-BOX AND WD REPEAT DOMAIN CONTAINING 7"/>
    <property type="match status" value="1"/>
</dbReference>
<dbReference type="InterPro" id="IPR013783">
    <property type="entry name" value="Ig-like_fold"/>
</dbReference>
<dbReference type="Gene3D" id="2.130.10.10">
    <property type="entry name" value="YVTN repeat-like/Quinoprotein amine dehydrogenase"/>
    <property type="match status" value="2"/>
</dbReference>
<accession>A0A5C6DWQ8</accession>